<comment type="caution">
    <text evidence="1">The sequence shown here is derived from an EMBL/GenBank/DDBJ whole genome shotgun (WGS) entry which is preliminary data.</text>
</comment>
<accession>A0A9X2F291</accession>
<dbReference type="PANTHER" id="PTHR39186:SF1">
    <property type="entry name" value="DUF2071 DOMAIN-CONTAINING PROTEIN"/>
    <property type="match status" value="1"/>
</dbReference>
<evidence type="ECO:0000313" key="2">
    <source>
        <dbReference type="Proteomes" id="UP001155182"/>
    </source>
</evidence>
<dbReference type="InterPro" id="IPR018644">
    <property type="entry name" value="DUF2071"/>
</dbReference>
<dbReference type="Proteomes" id="UP001155182">
    <property type="component" value="Unassembled WGS sequence"/>
</dbReference>
<sequence length="226" mass="26381">MNILKRIPIKYHGELHDIRLINFTVDIDEVKELVPHQIRIRDFDGRAMISMVDVKLKNMRPAFAPKFCTFSYRHIAFRLLVEDEHLNAGSNKGIFFCKAFTNNPIMVIGGKALTEYRLENARIMENGDTVKVNNGKHKVEYTLSNKLCESTFFENQELRKMIGAIDRAYSTLDNNVRVTQIQREKWPIQQVECSSFSTNFFKSAKFIGAFRVFETIYYQWLPPKSI</sequence>
<dbReference type="AlphaFoldDB" id="A0A9X2F291"/>
<proteinExistence type="predicted"/>
<name>A0A9X2F291_9SPHI</name>
<organism evidence="1 2">
    <name type="scientific">Solitalea agri</name>
    <dbReference type="NCBI Taxonomy" id="2953739"/>
    <lineage>
        <taxon>Bacteria</taxon>
        <taxon>Pseudomonadati</taxon>
        <taxon>Bacteroidota</taxon>
        <taxon>Sphingobacteriia</taxon>
        <taxon>Sphingobacteriales</taxon>
        <taxon>Sphingobacteriaceae</taxon>
        <taxon>Solitalea</taxon>
    </lineage>
</organism>
<protein>
    <submittedName>
        <fullName evidence="1">DUF2071 domain-containing protein</fullName>
    </submittedName>
</protein>
<dbReference type="EMBL" id="JAMWYS010000028">
    <property type="protein sequence ID" value="MCO4292775.1"/>
    <property type="molecule type" value="Genomic_DNA"/>
</dbReference>
<dbReference type="RefSeq" id="WP_252587267.1">
    <property type="nucleotide sequence ID" value="NZ_JAMWYS010000028.1"/>
</dbReference>
<reference evidence="1" key="1">
    <citation type="submission" date="2022-06" db="EMBL/GenBank/DDBJ databases">
        <title>Solitalea sp. MAHUQ-68 isolated from rhizospheric soil.</title>
        <authorList>
            <person name="Huq M.A."/>
        </authorList>
    </citation>
    <scope>NUCLEOTIDE SEQUENCE</scope>
    <source>
        <strain evidence="1">MAHUQ-68</strain>
    </source>
</reference>
<gene>
    <name evidence="1" type="ORF">NF867_07870</name>
</gene>
<evidence type="ECO:0000313" key="1">
    <source>
        <dbReference type="EMBL" id="MCO4292775.1"/>
    </source>
</evidence>
<dbReference type="Pfam" id="PF09844">
    <property type="entry name" value="DUF2071"/>
    <property type="match status" value="1"/>
</dbReference>
<dbReference type="PANTHER" id="PTHR39186">
    <property type="entry name" value="DUF2071 FAMILY PROTEIN"/>
    <property type="match status" value="1"/>
</dbReference>
<keyword evidence="2" id="KW-1185">Reference proteome</keyword>